<feature type="region of interest" description="Disordered" evidence="1">
    <location>
        <begin position="66"/>
        <end position="85"/>
    </location>
</feature>
<protein>
    <submittedName>
        <fullName evidence="2">Uncharacterized protein</fullName>
    </submittedName>
</protein>
<comment type="caution">
    <text evidence="2">The sequence shown here is derived from an EMBL/GenBank/DDBJ whole genome shotgun (WGS) entry which is preliminary data.</text>
</comment>
<dbReference type="Proteomes" id="UP001161017">
    <property type="component" value="Unassembled WGS sequence"/>
</dbReference>
<gene>
    <name evidence="2" type="ORF">OHK93_008465</name>
</gene>
<reference evidence="2" key="1">
    <citation type="journal article" date="2023" name="Genome Biol. Evol.">
        <title>First Whole Genome Sequence and Flow Cytometry Genome Size Data for the Lichen-Forming Fungus Ramalina farinacea (Ascomycota).</title>
        <authorList>
            <person name="Llewellyn T."/>
            <person name="Mian S."/>
            <person name="Hill R."/>
            <person name="Leitch I.J."/>
            <person name="Gaya E."/>
        </authorList>
    </citation>
    <scope>NUCLEOTIDE SEQUENCE</scope>
    <source>
        <strain evidence="2">LIQ254RAFAR</strain>
    </source>
</reference>
<keyword evidence="3" id="KW-1185">Reference proteome</keyword>
<organism evidence="2 3">
    <name type="scientific">Ramalina farinacea</name>
    <dbReference type="NCBI Taxonomy" id="258253"/>
    <lineage>
        <taxon>Eukaryota</taxon>
        <taxon>Fungi</taxon>
        <taxon>Dikarya</taxon>
        <taxon>Ascomycota</taxon>
        <taxon>Pezizomycotina</taxon>
        <taxon>Lecanoromycetes</taxon>
        <taxon>OSLEUM clade</taxon>
        <taxon>Lecanoromycetidae</taxon>
        <taxon>Lecanorales</taxon>
        <taxon>Lecanorineae</taxon>
        <taxon>Ramalinaceae</taxon>
        <taxon>Ramalina</taxon>
    </lineage>
</organism>
<feature type="compositionally biased region" description="Acidic residues" evidence="1">
    <location>
        <begin position="74"/>
        <end position="85"/>
    </location>
</feature>
<dbReference type="EMBL" id="JAPUFD010000009">
    <property type="protein sequence ID" value="MDI1489187.1"/>
    <property type="molecule type" value="Genomic_DNA"/>
</dbReference>
<dbReference type="AlphaFoldDB" id="A0AA43QNL9"/>
<name>A0AA43QNL9_9LECA</name>
<evidence type="ECO:0000256" key="1">
    <source>
        <dbReference type="SAM" id="MobiDB-lite"/>
    </source>
</evidence>
<sequence>MVVDSVKLRTEILNLSTQILGGDIQREGEVDERRHAYCEGKAGLAYGQDKEVRGEEEEVCEDYEVEGDFKGEEDREEEGEGDEEEHCAGLLVVFRRVVMTIGRSVGRSEVE</sequence>
<evidence type="ECO:0000313" key="3">
    <source>
        <dbReference type="Proteomes" id="UP001161017"/>
    </source>
</evidence>
<proteinExistence type="predicted"/>
<evidence type="ECO:0000313" key="2">
    <source>
        <dbReference type="EMBL" id="MDI1489187.1"/>
    </source>
</evidence>
<accession>A0AA43QNL9</accession>